<dbReference type="OrthoDB" id="10024479at2759"/>
<evidence type="ECO:0000313" key="3">
    <source>
        <dbReference type="EMBL" id="PKU46299.1"/>
    </source>
</evidence>
<evidence type="ECO:0000259" key="2">
    <source>
        <dbReference type="Pfam" id="PF15739"/>
    </source>
</evidence>
<feature type="domain" description="Translin-associated factor X-interacting protein 1 N-terminal" evidence="2">
    <location>
        <begin position="12"/>
        <end position="54"/>
    </location>
</feature>
<dbReference type="InterPro" id="IPR032755">
    <property type="entry name" value="TSNAXIP1_N"/>
</dbReference>
<name>A0A2I0UJR0_LIMLA</name>
<dbReference type="EMBL" id="KZ505717">
    <property type="protein sequence ID" value="PKU46299.1"/>
    <property type="molecule type" value="Genomic_DNA"/>
</dbReference>
<dbReference type="PANTHER" id="PTHR34916">
    <property type="entry name" value="GI:13385330"/>
    <property type="match status" value="1"/>
</dbReference>
<keyword evidence="1" id="KW-0175">Coiled coil</keyword>
<dbReference type="PANTHER" id="PTHR34916:SF1">
    <property type="entry name" value="GI:13385330"/>
    <property type="match status" value="1"/>
</dbReference>
<evidence type="ECO:0000256" key="1">
    <source>
        <dbReference type="ARBA" id="ARBA00023054"/>
    </source>
</evidence>
<dbReference type="Proteomes" id="UP000233556">
    <property type="component" value="Unassembled WGS sequence"/>
</dbReference>
<keyword evidence="4" id="KW-1185">Reference proteome</keyword>
<organism evidence="3 4">
    <name type="scientific">Limosa lapponica baueri</name>
    <dbReference type="NCBI Taxonomy" id="1758121"/>
    <lineage>
        <taxon>Eukaryota</taxon>
        <taxon>Metazoa</taxon>
        <taxon>Chordata</taxon>
        <taxon>Craniata</taxon>
        <taxon>Vertebrata</taxon>
        <taxon>Euteleostomi</taxon>
        <taxon>Archelosauria</taxon>
        <taxon>Archosauria</taxon>
        <taxon>Dinosauria</taxon>
        <taxon>Saurischia</taxon>
        <taxon>Theropoda</taxon>
        <taxon>Coelurosauria</taxon>
        <taxon>Aves</taxon>
        <taxon>Neognathae</taxon>
        <taxon>Neoaves</taxon>
        <taxon>Charadriiformes</taxon>
        <taxon>Scolopacidae</taxon>
        <taxon>Limosa</taxon>
    </lineage>
</organism>
<reference evidence="4" key="1">
    <citation type="submission" date="2017-11" db="EMBL/GenBank/DDBJ databases">
        <authorList>
            <person name="Lima N.C."/>
            <person name="Parody-Merino A.M."/>
            <person name="Battley P.F."/>
            <person name="Fidler A.E."/>
            <person name="Prosdocimi F."/>
        </authorList>
    </citation>
    <scope>NUCLEOTIDE SEQUENCE [LARGE SCALE GENOMIC DNA]</scope>
</reference>
<sequence length="95" mass="10841">MQFGTGWVAGPEELQKICDCDPVRFQRQQFVEEVFEDICNTFLIFGDILKEIKAVKAQVKGVETKPSKAPEIQAPRKDEQVLMRKASTALERNKD</sequence>
<gene>
    <name evidence="3" type="ORF">llap_3401</name>
</gene>
<proteinExistence type="predicted"/>
<evidence type="ECO:0000313" key="4">
    <source>
        <dbReference type="Proteomes" id="UP000233556"/>
    </source>
</evidence>
<accession>A0A2I0UJR0</accession>
<reference evidence="4" key="2">
    <citation type="submission" date="2017-12" db="EMBL/GenBank/DDBJ databases">
        <title>Genome sequence of the Bar-tailed Godwit (Limosa lapponica baueri).</title>
        <authorList>
            <person name="Lima N.C.B."/>
            <person name="Parody-Merino A.M."/>
            <person name="Battley P.F."/>
            <person name="Fidler A.E."/>
            <person name="Prosdocimi F."/>
        </authorList>
    </citation>
    <scope>NUCLEOTIDE SEQUENCE [LARGE SCALE GENOMIC DNA]</scope>
</reference>
<dbReference type="Pfam" id="PF15739">
    <property type="entry name" value="TSNAXIP1_N"/>
    <property type="match status" value="1"/>
</dbReference>
<protein>
    <recommendedName>
        <fullName evidence="2">Translin-associated factor X-interacting protein 1 N-terminal domain-containing protein</fullName>
    </recommendedName>
</protein>
<dbReference type="AlphaFoldDB" id="A0A2I0UJR0"/>